<dbReference type="Gene3D" id="3.40.50.150">
    <property type="entry name" value="Vaccinia Virus protein VP39"/>
    <property type="match status" value="1"/>
</dbReference>
<dbReference type="CDD" id="cd02440">
    <property type="entry name" value="AdoMet_MTases"/>
    <property type="match status" value="1"/>
</dbReference>
<reference evidence="4" key="1">
    <citation type="submission" date="2020-05" db="EMBL/GenBank/DDBJ databases">
        <authorList>
            <person name="Chiriac C."/>
            <person name="Salcher M."/>
            <person name="Ghai R."/>
            <person name="Kavagutti S V."/>
        </authorList>
    </citation>
    <scope>NUCLEOTIDE SEQUENCE</scope>
</reference>
<dbReference type="InterPro" id="IPR036986">
    <property type="entry name" value="S4_RNA-bd_sf"/>
</dbReference>
<dbReference type="PIRSF" id="PIRSF005578">
    <property type="entry name" value="TlyA"/>
    <property type="match status" value="1"/>
</dbReference>
<sequence length="252" mass="26992">MSRRRRLDAELLRRGLVASRTQAAEAIDFKRVLVNGARADKASRQVDPGDAIVIEGPPPRFVSRGGEKLDAALEAFGVPVAGLRVLDGGASTGGFTDCLLQRGAAAVVALDVGHGQLHPKIRHDPRVHVLERFNIRDLQPEAIGGRVDLAVADLSFISLTRVIPALVRACEPGAALVLLVKPQFEAGRQEVSKVKGVIIDPVIHERVQHEIAQSLADNGCVVHAWIDSPLTGADGNREFLVYATVAGERSQP</sequence>
<dbReference type="EMBL" id="CAFBLP010000172">
    <property type="protein sequence ID" value="CAB4899280.1"/>
    <property type="molecule type" value="Genomic_DNA"/>
</dbReference>
<dbReference type="GO" id="GO:0032259">
    <property type="term" value="P:methylation"/>
    <property type="evidence" value="ECO:0007669"/>
    <property type="project" value="InterPro"/>
</dbReference>
<dbReference type="InterPro" id="IPR029063">
    <property type="entry name" value="SAM-dependent_MTases_sf"/>
</dbReference>
<dbReference type="InterPro" id="IPR002942">
    <property type="entry name" value="S4_RNA-bd"/>
</dbReference>
<organism evidence="4">
    <name type="scientific">freshwater metagenome</name>
    <dbReference type="NCBI Taxonomy" id="449393"/>
    <lineage>
        <taxon>unclassified sequences</taxon>
        <taxon>metagenomes</taxon>
        <taxon>ecological metagenomes</taxon>
    </lineage>
</organism>
<keyword evidence="1" id="KW-0694">RNA-binding</keyword>
<dbReference type="PANTHER" id="PTHR32319:SF0">
    <property type="entry name" value="BACTERIAL HEMOLYSIN-LIKE PROTEIN"/>
    <property type="match status" value="1"/>
</dbReference>
<evidence type="ECO:0000313" key="4">
    <source>
        <dbReference type="EMBL" id="CAB4899280.1"/>
    </source>
</evidence>
<dbReference type="PROSITE" id="PS50889">
    <property type="entry name" value="S4"/>
    <property type="match status" value="1"/>
</dbReference>
<name>A0A6J7G3F1_9ZZZZ</name>
<dbReference type="Gene3D" id="3.10.290.10">
    <property type="entry name" value="RNA-binding S4 domain"/>
    <property type="match status" value="1"/>
</dbReference>
<evidence type="ECO:0000256" key="1">
    <source>
        <dbReference type="ARBA" id="ARBA00022884"/>
    </source>
</evidence>
<dbReference type="SUPFAM" id="SSF55174">
    <property type="entry name" value="Alpha-L RNA-binding motif"/>
    <property type="match status" value="1"/>
</dbReference>
<gene>
    <name evidence="4" type="ORF">UFOPK3376_03326</name>
</gene>
<accession>A0A6J7G3F1</accession>
<evidence type="ECO:0000259" key="3">
    <source>
        <dbReference type="SMART" id="SM00363"/>
    </source>
</evidence>
<dbReference type="SMART" id="SM00363">
    <property type="entry name" value="S4"/>
    <property type="match status" value="1"/>
</dbReference>
<feature type="domain" description="RNA-binding S4" evidence="3">
    <location>
        <begin position="5"/>
        <end position="63"/>
    </location>
</feature>
<dbReference type="InterPro" id="IPR047048">
    <property type="entry name" value="TlyA"/>
</dbReference>
<dbReference type="PANTHER" id="PTHR32319">
    <property type="entry name" value="BACTERIAL HEMOLYSIN-LIKE PROTEIN"/>
    <property type="match status" value="1"/>
</dbReference>
<dbReference type="GO" id="GO:0003723">
    <property type="term" value="F:RNA binding"/>
    <property type="evidence" value="ECO:0007669"/>
    <property type="project" value="UniProtKB-KW"/>
</dbReference>
<dbReference type="SUPFAM" id="SSF53335">
    <property type="entry name" value="S-adenosyl-L-methionine-dependent methyltransferases"/>
    <property type="match status" value="1"/>
</dbReference>
<dbReference type="GO" id="GO:0008168">
    <property type="term" value="F:methyltransferase activity"/>
    <property type="evidence" value="ECO:0007669"/>
    <property type="project" value="InterPro"/>
</dbReference>
<dbReference type="CDD" id="cd00165">
    <property type="entry name" value="S4"/>
    <property type="match status" value="1"/>
</dbReference>
<dbReference type="AlphaFoldDB" id="A0A6J7G3F1"/>
<comment type="similarity">
    <text evidence="2">Belongs to the TlyA family.</text>
</comment>
<protein>
    <submittedName>
        <fullName evidence="4">Unannotated protein</fullName>
    </submittedName>
</protein>
<evidence type="ECO:0000256" key="2">
    <source>
        <dbReference type="ARBA" id="ARBA00029460"/>
    </source>
</evidence>
<dbReference type="Pfam" id="PF01479">
    <property type="entry name" value="S4"/>
    <property type="match status" value="1"/>
</dbReference>
<dbReference type="NCBIfam" id="TIGR00478">
    <property type="entry name" value="tly"/>
    <property type="match status" value="1"/>
</dbReference>
<dbReference type="Pfam" id="PF01728">
    <property type="entry name" value="FtsJ"/>
    <property type="match status" value="1"/>
</dbReference>
<dbReference type="InterPro" id="IPR002877">
    <property type="entry name" value="RNA_MeTrfase_FtsJ_dom"/>
</dbReference>
<dbReference type="InterPro" id="IPR004538">
    <property type="entry name" value="Hemolysin_A/TlyA"/>
</dbReference>
<proteinExistence type="inferred from homology"/>